<dbReference type="PATRIC" id="fig|883066.3.peg.420"/>
<comment type="caution">
    <text evidence="1">The sequence shown here is derived from an EMBL/GenBank/DDBJ whole genome shotgun (WGS) entry which is preliminary data.</text>
</comment>
<dbReference type="AlphaFoldDB" id="K9EEF0"/>
<reference evidence="1 2" key="1">
    <citation type="submission" date="2012-09" db="EMBL/GenBank/DDBJ databases">
        <title>The Genome Sequence of Actinobaculum massiliae ACS-171-V-COL2.</title>
        <authorList>
            <consortium name="The Broad Institute Genome Sequencing Platform"/>
            <person name="Earl A."/>
            <person name="Ward D."/>
            <person name="Feldgarden M."/>
            <person name="Gevers D."/>
            <person name="Saerens B."/>
            <person name="Vaneechoutte M."/>
            <person name="Walker B."/>
            <person name="Young S.K."/>
            <person name="Zeng Q."/>
            <person name="Gargeya S."/>
            <person name="Fitzgerald M."/>
            <person name="Haas B."/>
            <person name="Abouelleil A."/>
            <person name="Alvarado L."/>
            <person name="Arachchi H.M."/>
            <person name="Berlin A."/>
            <person name="Chapman S.B."/>
            <person name="Goldberg J."/>
            <person name="Griggs A."/>
            <person name="Gujja S."/>
            <person name="Hansen M."/>
            <person name="Howarth C."/>
            <person name="Imamovic A."/>
            <person name="Larimer J."/>
            <person name="McCowen C."/>
            <person name="Montmayeur A."/>
            <person name="Murphy C."/>
            <person name="Neiman D."/>
            <person name="Pearson M."/>
            <person name="Priest M."/>
            <person name="Roberts A."/>
            <person name="Saif S."/>
            <person name="Shea T."/>
            <person name="Sisk P."/>
            <person name="Sykes S."/>
            <person name="Wortman J."/>
            <person name="Nusbaum C."/>
            <person name="Birren B."/>
        </authorList>
    </citation>
    <scope>NUCLEOTIDE SEQUENCE [LARGE SCALE GENOMIC DNA]</scope>
    <source>
        <strain evidence="2">ACS-171-V-Col2</strain>
    </source>
</reference>
<name>K9EEF0_9ACTO</name>
<keyword evidence="2" id="KW-1185">Reference proteome</keyword>
<sequence>MIAVGLEGANPVKVAIVILLRALVRNGKKRIGGA</sequence>
<dbReference type="EMBL" id="AGWL01000002">
    <property type="protein sequence ID" value="EKU95614.1"/>
    <property type="molecule type" value="Genomic_DNA"/>
</dbReference>
<evidence type="ECO:0000313" key="2">
    <source>
        <dbReference type="Proteomes" id="UP000009888"/>
    </source>
</evidence>
<dbReference type="HOGENOM" id="CLU_3371554_0_0_11"/>
<evidence type="ECO:0000313" key="1">
    <source>
        <dbReference type="EMBL" id="EKU95614.1"/>
    </source>
</evidence>
<protein>
    <submittedName>
        <fullName evidence="1">Uncharacterized protein</fullName>
    </submittedName>
</protein>
<proteinExistence type="predicted"/>
<organism evidence="1 2">
    <name type="scientific">Actinobaculum massiliense ACS-171-V-Col2</name>
    <dbReference type="NCBI Taxonomy" id="883066"/>
    <lineage>
        <taxon>Bacteria</taxon>
        <taxon>Bacillati</taxon>
        <taxon>Actinomycetota</taxon>
        <taxon>Actinomycetes</taxon>
        <taxon>Actinomycetales</taxon>
        <taxon>Actinomycetaceae</taxon>
        <taxon>Actinobaculum</taxon>
    </lineage>
</organism>
<gene>
    <name evidence="1" type="ORF">HMPREF9233_00401</name>
</gene>
<dbReference type="Proteomes" id="UP000009888">
    <property type="component" value="Unassembled WGS sequence"/>
</dbReference>
<accession>K9EEF0</accession>